<feature type="transmembrane region" description="Helical" evidence="1">
    <location>
        <begin position="128"/>
        <end position="147"/>
    </location>
</feature>
<proteinExistence type="predicted"/>
<evidence type="ECO:0000259" key="2">
    <source>
        <dbReference type="Pfam" id="PF00884"/>
    </source>
</evidence>
<dbReference type="InterPro" id="IPR017850">
    <property type="entry name" value="Alkaline_phosphatase_core_sf"/>
</dbReference>
<dbReference type="Pfam" id="PF00884">
    <property type="entry name" value="Sulfatase"/>
    <property type="match status" value="1"/>
</dbReference>
<evidence type="ECO:0000313" key="4">
    <source>
        <dbReference type="Proteomes" id="UP001484535"/>
    </source>
</evidence>
<organism evidence="3 4">
    <name type="scientific">Aurantiacibacter flavus</name>
    <dbReference type="NCBI Taxonomy" id="3145232"/>
    <lineage>
        <taxon>Bacteria</taxon>
        <taxon>Pseudomonadati</taxon>
        <taxon>Pseudomonadota</taxon>
        <taxon>Alphaproteobacteria</taxon>
        <taxon>Sphingomonadales</taxon>
        <taxon>Erythrobacteraceae</taxon>
        <taxon>Aurantiacibacter</taxon>
    </lineage>
</organism>
<feature type="transmembrane region" description="Helical" evidence="1">
    <location>
        <begin position="98"/>
        <end position="116"/>
    </location>
</feature>
<feature type="transmembrane region" description="Helical" evidence="1">
    <location>
        <begin position="58"/>
        <end position="78"/>
    </location>
</feature>
<dbReference type="Proteomes" id="UP001484535">
    <property type="component" value="Unassembled WGS sequence"/>
</dbReference>
<dbReference type="RefSeq" id="WP_346784455.1">
    <property type="nucleotide sequence ID" value="NZ_JBDLBR010000002.1"/>
</dbReference>
<keyword evidence="1" id="KW-1133">Transmembrane helix</keyword>
<feature type="transmembrane region" description="Helical" evidence="1">
    <location>
        <begin position="7"/>
        <end position="27"/>
    </location>
</feature>
<dbReference type="Gene3D" id="3.40.720.10">
    <property type="entry name" value="Alkaline Phosphatase, subunit A"/>
    <property type="match status" value="1"/>
</dbReference>
<sequence length="436" mass="49350">MIRDFPLRWLVYWLLLPNLAIMLMWFVGAPPMTPMFATFALVGLVAAQLKWPWVKRAILAGLILYTIYYYVLVLFNLGPDGLSMLWPFIVEVKPLRSPEYLLAALVLMVSCTIALYKAPSVKPFTSPMPFLLAIFAAMLVLAVDYWATESTRSTYRREAPAGAPVQAATYEAHLFQPKAGGHHLVVVIVEALGVPVGEQEKAIFAADWNRAAWRRRYAVEHGEIPFYGSTTSGELRELCQVRQSYDDVTEPMLGCLPARYRKAGYETHAYHGFTPSLFQRDRWYPLIGFDSFLFRDDLYGLGLSRCNGVFAGACDKQIPGLIAERLKAATKPQMVYFLTLNTHLPIMRDKSIETMECTLGDGSWAQDNPQLCRLFLMHHYLAEAIDALAMDPDLPPTDFLIVGDHFPPFFDRVDRNRFVPGVVPWVLLRHSDEDSS</sequence>
<keyword evidence="1" id="KW-0812">Transmembrane</keyword>
<dbReference type="SUPFAM" id="SSF53649">
    <property type="entry name" value="Alkaline phosphatase-like"/>
    <property type="match status" value="1"/>
</dbReference>
<evidence type="ECO:0000313" key="3">
    <source>
        <dbReference type="EMBL" id="MEN7537005.1"/>
    </source>
</evidence>
<keyword evidence="1" id="KW-0472">Membrane</keyword>
<comment type="caution">
    <text evidence="3">The sequence shown here is derived from an EMBL/GenBank/DDBJ whole genome shotgun (WGS) entry which is preliminary data.</text>
</comment>
<keyword evidence="4" id="KW-1185">Reference proteome</keyword>
<gene>
    <name evidence="3" type="ORF">ABDJ38_07445</name>
</gene>
<name>A0ABV0CZ72_9SPHN</name>
<reference evidence="3 4" key="1">
    <citation type="submission" date="2024-05" db="EMBL/GenBank/DDBJ databases">
        <authorList>
            <person name="Park S."/>
        </authorList>
    </citation>
    <scope>NUCLEOTIDE SEQUENCE [LARGE SCALE GENOMIC DNA]</scope>
    <source>
        <strain evidence="3 4">DGU5</strain>
    </source>
</reference>
<dbReference type="EMBL" id="JBDLBR010000002">
    <property type="protein sequence ID" value="MEN7537005.1"/>
    <property type="molecule type" value="Genomic_DNA"/>
</dbReference>
<evidence type="ECO:0000256" key="1">
    <source>
        <dbReference type="SAM" id="Phobius"/>
    </source>
</evidence>
<feature type="domain" description="Sulfatase N-terminal" evidence="2">
    <location>
        <begin position="255"/>
        <end position="409"/>
    </location>
</feature>
<accession>A0ABV0CZ72</accession>
<protein>
    <submittedName>
        <fullName evidence="3">Sulfatase-like hydrolase/transferase</fullName>
    </submittedName>
</protein>
<dbReference type="InterPro" id="IPR000917">
    <property type="entry name" value="Sulfatase_N"/>
</dbReference>